<organism evidence="2 3">
    <name type="scientific">Chryseobacterium tructae</name>
    <dbReference type="NCBI Taxonomy" id="1037380"/>
    <lineage>
        <taxon>Bacteria</taxon>
        <taxon>Pseudomonadati</taxon>
        <taxon>Bacteroidota</taxon>
        <taxon>Flavobacteriia</taxon>
        <taxon>Flavobacteriales</taxon>
        <taxon>Weeksellaceae</taxon>
        <taxon>Chryseobacterium group</taxon>
        <taxon>Chryseobacterium</taxon>
    </lineage>
</organism>
<gene>
    <name evidence="2" type="ORF">ACFONJ_23460</name>
</gene>
<evidence type="ECO:0000313" key="2">
    <source>
        <dbReference type="EMBL" id="MFC3758939.1"/>
    </source>
</evidence>
<feature type="transmembrane region" description="Helical" evidence="1">
    <location>
        <begin position="46"/>
        <end position="64"/>
    </location>
</feature>
<reference evidence="3" key="1">
    <citation type="journal article" date="2019" name="Int. J. Syst. Evol. Microbiol.">
        <title>The Global Catalogue of Microorganisms (GCM) 10K type strain sequencing project: providing services to taxonomists for standard genome sequencing and annotation.</title>
        <authorList>
            <consortium name="The Broad Institute Genomics Platform"/>
            <consortium name="The Broad Institute Genome Sequencing Center for Infectious Disease"/>
            <person name="Wu L."/>
            <person name="Ma J."/>
        </authorList>
    </citation>
    <scope>NUCLEOTIDE SEQUENCE [LARGE SCALE GENOMIC DNA]</scope>
    <source>
        <strain evidence="3">CECT 7798</strain>
    </source>
</reference>
<name>A0ABV7Y3F6_9FLAO</name>
<comment type="caution">
    <text evidence="2">The sequence shown here is derived from an EMBL/GenBank/DDBJ whole genome shotgun (WGS) entry which is preliminary data.</text>
</comment>
<evidence type="ECO:0000313" key="3">
    <source>
        <dbReference type="Proteomes" id="UP001595735"/>
    </source>
</evidence>
<proteinExistence type="predicted"/>
<dbReference type="RefSeq" id="WP_290301023.1">
    <property type="nucleotide sequence ID" value="NZ_JAUFQR010000001.1"/>
</dbReference>
<accession>A0ABV7Y3F6</accession>
<keyword evidence="1" id="KW-0472">Membrane</keyword>
<keyword evidence="1" id="KW-0812">Transmembrane</keyword>
<dbReference type="Proteomes" id="UP001595735">
    <property type="component" value="Unassembled WGS sequence"/>
</dbReference>
<dbReference type="EMBL" id="JBHRYO010000002">
    <property type="protein sequence ID" value="MFC3758939.1"/>
    <property type="molecule type" value="Genomic_DNA"/>
</dbReference>
<keyword evidence="1" id="KW-1133">Transmembrane helix</keyword>
<protein>
    <recommendedName>
        <fullName evidence="4">YcxB family protein</fullName>
    </recommendedName>
</protein>
<sequence length="159" mass="18542">MEDFKHLKKEGTGYRVRQYLSLQHVIVIAWVLISVIVIVNTSYLKTGIIMLIFSGLLTLVSFMPPKVYFDPVLKSLTIANTGLNRRKFTYDFKDFEGYELQTIRMGFIPLGYYLYGNFTNVSHFKRPVVSQSFSKKIMQEVVNELDDLNGRYKITLFNF</sequence>
<evidence type="ECO:0008006" key="4">
    <source>
        <dbReference type="Google" id="ProtNLM"/>
    </source>
</evidence>
<keyword evidence="3" id="KW-1185">Reference proteome</keyword>
<evidence type="ECO:0000256" key="1">
    <source>
        <dbReference type="SAM" id="Phobius"/>
    </source>
</evidence>
<feature type="transmembrane region" description="Helical" evidence="1">
    <location>
        <begin position="20"/>
        <end position="40"/>
    </location>
</feature>